<dbReference type="GO" id="GO:0008170">
    <property type="term" value="F:N-methyltransferase activity"/>
    <property type="evidence" value="ECO:0007669"/>
    <property type="project" value="UniProtKB-ARBA"/>
</dbReference>
<evidence type="ECO:0000313" key="5">
    <source>
        <dbReference type="Proteomes" id="UP000190135"/>
    </source>
</evidence>
<dbReference type="RefSeq" id="WP_078707129.1">
    <property type="nucleotide sequence ID" value="NZ_FUXL01000002.1"/>
</dbReference>
<dbReference type="EMBL" id="FUXL01000002">
    <property type="protein sequence ID" value="SJZ72607.1"/>
    <property type="molecule type" value="Genomic_DNA"/>
</dbReference>
<feature type="domain" description="Methyltransferase small" evidence="3">
    <location>
        <begin position="38"/>
        <end position="202"/>
    </location>
</feature>
<dbReference type="GO" id="GO:0032259">
    <property type="term" value="P:methylation"/>
    <property type="evidence" value="ECO:0007669"/>
    <property type="project" value="UniProtKB-KW"/>
</dbReference>
<dbReference type="InterPro" id="IPR050210">
    <property type="entry name" value="tRNA_Adenine-N(6)_MTase"/>
</dbReference>
<proteinExistence type="predicted"/>
<sequence>MNFPDEAPDAQNTLDAFCDGRFFLMQPRRGHRAGLDAMLLAATVPPDAAGKAADLGAGTGAVGFAAALRAPGLAMTLVERNETMAALARASIARTENAALSPRLAVIEADLLASRPGREATGLLDGGFSLVLTNPPFHPAGHRTSPDPLRAEARQVTSSDFLSRWIRTAGALLDHGGRFAMIVRADALAQVLPAMEGRLGDVRLRPVHARVDVAASRVLVSAKKGSRAPLRLLPAIVLHEADGALSPLGRQIGEGRATIEFGA</sequence>
<dbReference type="Pfam" id="PF05175">
    <property type="entry name" value="MTS"/>
    <property type="match status" value="1"/>
</dbReference>
<keyword evidence="2" id="KW-0949">S-adenosyl-L-methionine</keyword>
<evidence type="ECO:0000313" key="4">
    <source>
        <dbReference type="EMBL" id="SJZ72607.1"/>
    </source>
</evidence>
<dbReference type="InterPro" id="IPR029063">
    <property type="entry name" value="SAM-dependent_MTases_sf"/>
</dbReference>
<keyword evidence="1 4" id="KW-0489">Methyltransferase</keyword>
<dbReference type="InterPro" id="IPR007848">
    <property type="entry name" value="Small_mtfrase_dom"/>
</dbReference>
<keyword evidence="1 4" id="KW-0808">Transferase</keyword>
<gene>
    <name evidence="4" type="ORF">SAMN05428963_102364</name>
</gene>
<dbReference type="STRING" id="1365950.SAMN05428963_102364"/>
<dbReference type="Gene3D" id="3.40.50.150">
    <property type="entry name" value="Vaccinia Virus protein VP39"/>
    <property type="match status" value="1"/>
</dbReference>
<keyword evidence="5" id="KW-1185">Reference proteome</keyword>
<protein>
    <submittedName>
        <fullName evidence="4">tRNA1(Val) A37 N6-methylase TrmN6</fullName>
    </submittedName>
</protein>
<dbReference type="PANTHER" id="PTHR47739:SF1">
    <property type="entry name" value="TRNA1(VAL) (ADENINE(37)-N6)-METHYLTRANSFERASE"/>
    <property type="match status" value="1"/>
</dbReference>
<dbReference type="SUPFAM" id="SSF53335">
    <property type="entry name" value="S-adenosyl-L-methionine-dependent methyltransferases"/>
    <property type="match status" value="1"/>
</dbReference>
<evidence type="ECO:0000256" key="2">
    <source>
        <dbReference type="ARBA" id="ARBA00022691"/>
    </source>
</evidence>
<evidence type="ECO:0000259" key="3">
    <source>
        <dbReference type="Pfam" id="PF05175"/>
    </source>
</evidence>
<dbReference type="PANTHER" id="PTHR47739">
    <property type="entry name" value="TRNA1(VAL) (ADENINE(37)-N6)-METHYLTRANSFERASE"/>
    <property type="match status" value="1"/>
</dbReference>
<dbReference type="GO" id="GO:0003676">
    <property type="term" value="F:nucleic acid binding"/>
    <property type="evidence" value="ECO:0007669"/>
    <property type="project" value="InterPro"/>
</dbReference>
<dbReference type="Proteomes" id="UP000190135">
    <property type="component" value="Unassembled WGS sequence"/>
</dbReference>
<dbReference type="PROSITE" id="PS00092">
    <property type="entry name" value="N6_MTASE"/>
    <property type="match status" value="1"/>
</dbReference>
<name>A0A1T4N0P7_9HYPH</name>
<dbReference type="AlphaFoldDB" id="A0A1T4N0P7"/>
<dbReference type="InterPro" id="IPR002052">
    <property type="entry name" value="DNA_methylase_N6_adenine_CS"/>
</dbReference>
<dbReference type="OrthoDB" id="5489421at2"/>
<evidence type="ECO:0000256" key="1">
    <source>
        <dbReference type="ARBA" id="ARBA00022603"/>
    </source>
</evidence>
<accession>A0A1T4N0P7</accession>
<organism evidence="4 5">
    <name type="scientific">Consotaella salsifontis</name>
    <dbReference type="NCBI Taxonomy" id="1365950"/>
    <lineage>
        <taxon>Bacteria</taxon>
        <taxon>Pseudomonadati</taxon>
        <taxon>Pseudomonadota</taxon>
        <taxon>Alphaproteobacteria</taxon>
        <taxon>Hyphomicrobiales</taxon>
        <taxon>Aurantimonadaceae</taxon>
        <taxon>Consotaella</taxon>
    </lineage>
</organism>
<dbReference type="CDD" id="cd02440">
    <property type="entry name" value="AdoMet_MTases"/>
    <property type="match status" value="1"/>
</dbReference>
<dbReference type="GO" id="GO:0008757">
    <property type="term" value="F:S-adenosylmethionine-dependent methyltransferase activity"/>
    <property type="evidence" value="ECO:0007669"/>
    <property type="project" value="UniProtKB-ARBA"/>
</dbReference>
<reference evidence="4 5" key="1">
    <citation type="submission" date="2017-02" db="EMBL/GenBank/DDBJ databases">
        <authorList>
            <person name="Peterson S.W."/>
        </authorList>
    </citation>
    <scope>NUCLEOTIDE SEQUENCE [LARGE SCALE GENOMIC DNA]</scope>
    <source>
        <strain evidence="4 5">USBA 369</strain>
    </source>
</reference>